<dbReference type="InterPro" id="IPR004422">
    <property type="entry name" value="RFAP_synthase"/>
</dbReference>
<protein>
    <recommendedName>
        <fullName evidence="2">Beta-ribofuranosylaminobenzene 5'-phosphate synthase</fullName>
        <shortName evidence="2">Beta-RFA-P synthase</shortName>
        <ecNumber evidence="2">2.4.2.54</ecNumber>
    </recommendedName>
</protein>
<keyword evidence="1 2" id="KW-0808">Transferase</keyword>
<dbReference type="PANTHER" id="PTHR20861:SF6">
    <property type="entry name" value="BETA-RIBOFURANOSYLPHENOL 5'-PHOSPHATE SYNTHASE"/>
    <property type="match status" value="1"/>
</dbReference>
<dbReference type="InterPro" id="IPR006204">
    <property type="entry name" value="GHMP_kinase_N_dom"/>
</dbReference>
<dbReference type="SUPFAM" id="SSF54211">
    <property type="entry name" value="Ribosomal protein S5 domain 2-like"/>
    <property type="match status" value="1"/>
</dbReference>
<dbReference type="AlphaFoldDB" id="A0AAV3TAB9"/>
<dbReference type="EMBL" id="BAAADV010000003">
    <property type="protein sequence ID" value="GAA0673559.1"/>
    <property type="molecule type" value="Genomic_DNA"/>
</dbReference>
<dbReference type="PIRSF" id="PIRSF004884">
    <property type="entry name" value="Sugar_kin_arch"/>
    <property type="match status" value="1"/>
</dbReference>
<keyword evidence="6" id="KW-1185">Reference proteome</keyword>
<dbReference type="InterPro" id="IPR013750">
    <property type="entry name" value="GHMP_kinase_C_dom"/>
</dbReference>
<evidence type="ECO:0000256" key="1">
    <source>
        <dbReference type="ARBA" id="ARBA00022679"/>
    </source>
</evidence>
<evidence type="ECO:0000313" key="6">
    <source>
        <dbReference type="Proteomes" id="UP001500420"/>
    </source>
</evidence>
<dbReference type="Proteomes" id="UP001500420">
    <property type="component" value="Unassembled WGS sequence"/>
</dbReference>
<keyword evidence="2" id="KW-0328">Glycosyltransferase</keyword>
<evidence type="ECO:0000256" key="2">
    <source>
        <dbReference type="PIRNR" id="PIRNR004884"/>
    </source>
</evidence>
<name>A0AAV3TAB9_9EURY</name>
<comment type="function">
    <text evidence="2">Catalyzes the condensation of 4-aminobenzoate (pABA) with 5-phospho-alpha-D-ribose 1-diphosphate (PRPP) to produce beta-ribofuranosylaminobenzene 5'-phosphate (beta-RFA-P).</text>
</comment>
<evidence type="ECO:0000259" key="4">
    <source>
        <dbReference type="Pfam" id="PF08544"/>
    </source>
</evidence>
<feature type="domain" description="GHMP kinase N-terminal" evidence="3">
    <location>
        <begin position="77"/>
        <end position="131"/>
    </location>
</feature>
<dbReference type="Gene3D" id="3.30.230.10">
    <property type="match status" value="1"/>
</dbReference>
<organism evidence="5 6">
    <name type="scientific">Natronoarchaeum mannanilyticum</name>
    <dbReference type="NCBI Taxonomy" id="926360"/>
    <lineage>
        <taxon>Archaea</taxon>
        <taxon>Methanobacteriati</taxon>
        <taxon>Methanobacteriota</taxon>
        <taxon>Stenosarchaea group</taxon>
        <taxon>Halobacteria</taxon>
        <taxon>Halobacteriales</taxon>
        <taxon>Natronoarchaeaceae</taxon>
    </lineage>
</organism>
<comment type="similarity">
    <text evidence="2">Belongs to the beta-RFA-P synthase family.</text>
</comment>
<comment type="catalytic activity">
    <reaction evidence="2">
        <text>5-phospho-alpha-D-ribose 1-diphosphate + 4-hydroxybenzoate + H(+) = 4-(beta-D-ribofuranosyl)phenol 5'-phosphate + CO2 + diphosphate</text>
        <dbReference type="Rhea" id="RHEA:48556"/>
        <dbReference type="ChEBI" id="CHEBI:15378"/>
        <dbReference type="ChEBI" id="CHEBI:16526"/>
        <dbReference type="ChEBI" id="CHEBI:17879"/>
        <dbReference type="ChEBI" id="CHEBI:33019"/>
        <dbReference type="ChEBI" id="CHEBI:58017"/>
        <dbReference type="ChEBI" id="CHEBI:82767"/>
        <dbReference type="EC" id="2.4.2.54"/>
    </reaction>
</comment>
<comment type="caution">
    <text evidence="5">The sequence shown here is derived from an EMBL/GenBank/DDBJ whole genome shotgun (WGS) entry which is preliminary data.</text>
</comment>
<dbReference type="Pfam" id="PF00288">
    <property type="entry name" value="GHMP_kinases_N"/>
    <property type="match status" value="1"/>
</dbReference>
<dbReference type="EC" id="2.4.2.54" evidence="2"/>
<dbReference type="InterPro" id="IPR014721">
    <property type="entry name" value="Ribsml_uS5_D2-typ_fold_subgr"/>
</dbReference>
<dbReference type="GO" id="GO:0005524">
    <property type="term" value="F:ATP binding"/>
    <property type="evidence" value="ECO:0007669"/>
    <property type="project" value="UniProtKB-UniRule"/>
</dbReference>
<reference evidence="5 6" key="1">
    <citation type="journal article" date="2019" name="Int. J. Syst. Evol. Microbiol.">
        <title>The Global Catalogue of Microorganisms (GCM) 10K type strain sequencing project: providing services to taxonomists for standard genome sequencing and annotation.</title>
        <authorList>
            <consortium name="The Broad Institute Genomics Platform"/>
            <consortium name="The Broad Institute Genome Sequencing Center for Infectious Disease"/>
            <person name="Wu L."/>
            <person name="Ma J."/>
        </authorList>
    </citation>
    <scope>NUCLEOTIDE SEQUENCE [LARGE SCALE GENOMIC DNA]</scope>
    <source>
        <strain evidence="5 6">JCM 16328</strain>
    </source>
</reference>
<proteinExistence type="inferred from homology"/>
<evidence type="ECO:0000313" key="5">
    <source>
        <dbReference type="EMBL" id="GAA0673559.1"/>
    </source>
</evidence>
<dbReference type="PANTHER" id="PTHR20861">
    <property type="entry name" value="HOMOSERINE/4-DIPHOSPHOCYTIDYL-2-C-METHYL-D-ERYTHRITOL KINASE"/>
    <property type="match status" value="1"/>
</dbReference>
<feature type="domain" description="GHMP kinase C-terminal" evidence="4">
    <location>
        <begin position="235"/>
        <end position="318"/>
    </location>
</feature>
<accession>A0AAV3TAB9</accession>
<evidence type="ECO:0000259" key="3">
    <source>
        <dbReference type="Pfam" id="PF00288"/>
    </source>
</evidence>
<dbReference type="GO" id="GO:0043793">
    <property type="term" value="F:beta-ribofuranosylaminobenzene 5'-phosphate synthase activity"/>
    <property type="evidence" value="ECO:0007669"/>
    <property type="project" value="UniProtKB-EC"/>
</dbReference>
<dbReference type="InterPro" id="IPR020568">
    <property type="entry name" value="Ribosomal_Su5_D2-typ_SF"/>
</dbReference>
<dbReference type="RefSeq" id="WP_343773936.1">
    <property type="nucleotide sequence ID" value="NZ_BAAADV010000003.1"/>
</dbReference>
<comment type="subunit">
    <text evidence="2">Homodimer.</text>
</comment>
<comment type="pathway">
    <text evidence="2">Cofactor biosynthesis; 5,6,7,8-tetrahydromethanopterin biosynthesis.</text>
</comment>
<dbReference type="NCBIfam" id="TIGR00144">
    <property type="entry name" value="beta_RFAP_syn"/>
    <property type="match status" value="1"/>
</dbReference>
<dbReference type="Pfam" id="PF08544">
    <property type="entry name" value="GHMP_kinases_C"/>
    <property type="match status" value="1"/>
</dbReference>
<gene>
    <name evidence="5" type="ORF">GCM10009020_20780</name>
</gene>
<sequence>MTDARVEATARLHFGFQNLSLAHQRLYGGVGVTLDRPAFVVTAERADGIAVRDESAGLDGRDDAGTARETATVAREYARRAVDLLDVPGADVAVRERFPRHVGLGSGTQFALAVYAAVAAAHDRSVDARAAAPGLGRGGRSGVGVAGFERGGFVVDGGHPTSQFTTARPADGEWAVPPVTARHDLPDDWRFVLVLPDADPGRSGDDEDASMRSVVEDADPKLADEISAALTRRLLPAAAAGRREAFGAAVAEIGRLNGAWYTDAQGGVFRPPVGRIVEELGEHPVVSGVGQSSWGPTVYGLTDRSSADRAEAAARDALDAAGVDGRVLVAGVRNEGAAIER</sequence>